<organism evidence="2">
    <name type="scientific">Streptomyces sp. R39</name>
    <dbReference type="NCBI Taxonomy" id="3238631"/>
    <lineage>
        <taxon>Bacteria</taxon>
        <taxon>Bacillati</taxon>
        <taxon>Actinomycetota</taxon>
        <taxon>Actinomycetes</taxon>
        <taxon>Kitasatosporales</taxon>
        <taxon>Streptomycetaceae</taxon>
        <taxon>Streptomyces</taxon>
    </lineage>
</organism>
<evidence type="ECO:0000313" key="2">
    <source>
        <dbReference type="EMBL" id="XDQ44831.1"/>
    </source>
</evidence>
<dbReference type="RefSeq" id="WP_369223653.1">
    <property type="nucleotide sequence ID" value="NZ_CP163441.1"/>
</dbReference>
<sequence length="114" mass="12006">MSSGRSRGRHPRPGPAWPRALVLLLVLLLAGVPTAAEALAAANPAVSAESVEHDVLDTPLRPPARAVHRTDVPQRPAPLTDPAPAGPADRRRPCPPAPRPPDATPLLRTVVLRC</sequence>
<name>A0AB39QRH3_9ACTN</name>
<accession>A0AB39QRH3</accession>
<feature type="compositionally biased region" description="Pro residues" evidence="1">
    <location>
        <begin position="94"/>
        <end position="103"/>
    </location>
</feature>
<gene>
    <name evidence="2" type="ORF">AB5J52_22635</name>
</gene>
<dbReference type="AlphaFoldDB" id="A0AB39QRH3"/>
<evidence type="ECO:0000256" key="1">
    <source>
        <dbReference type="SAM" id="MobiDB-lite"/>
    </source>
</evidence>
<feature type="compositionally biased region" description="Pro residues" evidence="1">
    <location>
        <begin position="75"/>
        <end position="85"/>
    </location>
</feature>
<feature type="region of interest" description="Disordered" evidence="1">
    <location>
        <begin position="46"/>
        <end position="108"/>
    </location>
</feature>
<protein>
    <recommendedName>
        <fullName evidence="3">Secreted protein</fullName>
    </recommendedName>
</protein>
<proteinExistence type="predicted"/>
<dbReference type="EMBL" id="CP163441">
    <property type="protein sequence ID" value="XDQ44831.1"/>
    <property type="molecule type" value="Genomic_DNA"/>
</dbReference>
<reference evidence="2" key="1">
    <citation type="submission" date="2024-07" db="EMBL/GenBank/DDBJ databases">
        <authorList>
            <person name="Yu S.T."/>
        </authorList>
    </citation>
    <scope>NUCLEOTIDE SEQUENCE</scope>
    <source>
        <strain evidence="2">R39</strain>
    </source>
</reference>
<evidence type="ECO:0008006" key="3">
    <source>
        <dbReference type="Google" id="ProtNLM"/>
    </source>
</evidence>